<comment type="caution">
    <text evidence="15">The sequence shown here is derived from an EMBL/GenBank/DDBJ whole genome shotgun (WGS) entry which is preliminary data.</text>
</comment>
<dbReference type="SUPFAM" id="SSF54416">
    <property type="entry name" value="Amine oxidase N-terminal region"/>
    <property type="match status" value="1"/>
</dbReference>
<evidence type="ECO:0000256" key="11">
    <source>
        <dbReference type="RuleBase" id="RU000672"/>
    </source>
</evidence>
<comment type="cofactor">
    <cofactor evidence="3">
        <name>Zn(2+)</name>
        <dbReference type="ChEBI" id="CHEBI:29105"/>
    </cofactor>
</comment>
<organism evidence="15 16">
    <name type="scientific">Nonomuraea insulae</name>
    <dbReference type="NCBI Taxonomy" id="1616787"/>
    <lineage>
        <taxon>Bacteria</taxon>
        <taxon>Bacillati</taxon>
        <taxon>Actinomycetota</taxon>
        <taxon>Actinomycetes</taxon>
        <taxon>Streptosporangiales</taxon>
        <taxon>Streptosporangiaceae</taxon>
        <taxon>Nonomuraea</taxon>
    </lineage>
</organism>
<evidence type="ECO:0000313" key="16">
    <source>
        <dbReference type="Proteomes" id="UP001596058"/>
    </source>
</evidence>
<dbReference type="InterPro" id="IPR015802">
    <property type="entry name" value="Cu_amine_oxidase_N3"/>
</dbReference>
<evidence type="ECO:0000256" key="12">
    <source>
        <dbReference type="SAM" id="MobiDB-lite"/>
    </source>
</evidence>
<comment type="cofactor">
    <cofactor evidence="1">
        <name>Cu cation</name>
        <dbReference type="ChEBI" id="CHEBI:23378"/>
    </cofactor>
</comment>
<comment type="cofactor">
    <cofactor evidence="11">
        <name>Cu cation</name>
        <dbReference type="ChEBI" id="CHEBI:23378"/>
    </cofactor>
    <text evidence="11">Contains 1 topaquinone per subunit.</text>
</comment>
<evidence type="ECO:0000256" key="6">
    <source>
        <dbReference type="ARBA" id="ARBA00022723"/>
    </source>
</evidence>
<dbReference type="EC" id="1.4.3.-" evidence="11"/>
<dbReference type="PROSITE" id="PS01164">
    <property type="entry name" value="COPPER_AMINE_OXID_1"/>
    <property type="match status" value="1"/>
</dbReference>
<dbReference type="InterPro" id="IPR015798">
    <property type="entry name" value="Cu_amine_oxidase_C"/>
</dbReference>
<gene>
    <name evidence="15" type="ORF">ACFPZ3_59495</name>
</gene>
<dbReference type="Pfam" id="PF01179">
    <property type="entry name" value="Cu_amine_oxid"/>
    <property type="match status" value="1"/>
</dbReference>
<feature type="region of interest" description="Disordered" evidence="12">
    <location>
        <begin position="601"/>
        <end position="621"/>
    </location>
</feature>
<evidence type="ECO:0000256" key="1">
    <source>
        <dbReference type="ARBA" id="ARBA00001935"/>
    </source>
</evidence>
<feature type="domain" description="Copper amine oxidase catalytic" evidence="13">
    <location>
        <begin position="197"/>
        <end position="596"/>
    </location>
</feature>
<dbReference type="NCBIfam" id="NF008559">
    <property type="entry name" value="PRK11504.1"/>
    <property type="match status" value="1"/>
</dbReference>
<comment type="similarity">
    <text evidence="4 11">Belongs to the copper/topaquinone oxidase family.</text>
</comment>
<comment type="cofactor">
    <cofactor evidence="2">
        <name>Mn(2+)</name>
        <dbReference type="ChEBI" id="CHEBI:29035"/>
    </cofactor>
</comment>
<dbReference type="InterPro" id="IPR000269">
    <property type="entry name" value="Cu_amine_oxidase"/>
</dbReference>
<dbReference type="PANTHER" id="PTHR10638:SF86">
    <property type="entry name" value="COPPER AMINE OXIDASE 1-RELATED"/>
    <property type="match status" value="1"/>
</dbReference>
<proteinExistence type="inferred from homology"/>
<accession>A0ABW1D781</accession>
<sequence>MRPPSPPRAPTTGSASASASGARPSTRRSPGKEGQAKVGLVAMDHDTRTAWEIDVLLGEEPRCLDWRQVDPRRPGITSEEARAAARACRESPAFKEVMARRGIHDVSLVMIDPESMGGFEPERYKGRRLTWGTVWHRTHEGDNGYARPVQGVVPIIDMHTMEVLEVEDHGVATVPEEAGPLEAGGFGPDRAGLKALEVTQPDGPSFEVEGRLVTWQGWRFRVGFTHREGLVLYDLEFMGRPVLKRAACNEMYVPYLDSNPTQYRKNFFDWGEYGAGPLTNSLALGCDCLGVIHYFDAAYLGGDGTPRTIPQAVCMHEEDDGVLWKHNDLRRDVSQVRRSRRLIISNFQTVANYDYGFYWSLHQDGRVELEIKLTGILSVAGIEEGEQVRYGRVVGRNVQAPAHQHYFAIRLDTAVDGPLNRLVEEHAEGEQDPELDPYGNAVRNVRTPLLRESQAARRTDPATARRWRVESATRANRYGEPTAYRLLLPSTTRSFGRPGSVMARRAPFIHQHLWATPSDPREHFAGGQYPNHAEPGQDGVHAWQRQDRSLDGVEMVLWPIVGTHHFPRPEQWPVMPVDRLTLVFEPDGFFDRNPAMDIPDPAATSDHCCSPEIPGISDTRP</sequence>
<dbReference type="Proteomes" id="UP001596058">
    <property type="component" value="Unassembled WGS sequence"/>
</dbReference>
<feature type="compositionally biased region" description="Low complexity" evidence="12">
    <location>
        <begin position="10"/>
        <end position="28"/>
    </location>
</feature>
<dbReference type="Gene3D" id="2.70.98.20">
    <property type="entry name" value="Copper amine oxidase, catalytic domain"/>
    <property type="match status" value="1"/>
</dbReference>
<comment type="subunit">
    <text evidence="5">Homodimer.</text>
</comment>
<keyword evidence="16" id="KW-1185">Reference proteome</keyword>
<dbReference type="EMBL" id="JBHSPA010000098">
    <property type="protein sequence ID" value="MFC5833897.1"/>
    <property type="molecule type" value="Genomic_DNA"/>
</dbReference>
<dbReference type="InterPro" id="IPR049948">
    <property type="entry name" value="Cu_Am_ox_TPQ-bd"/>
</dbReference>
<keyword evidence="9 11" id="KW-0186">Copper</keyword>
<reference evidence="16" key="1">
    <citation type="journal article" date="2019" name="Int. J. Syst. Evol. Microbiol.">
        <title>The Global Catalogue of Microorganisms (GCM) 10K type strain sequencing project: providing services to taxonomists for standard genome sequencing and annotation.</title>
        <authorList>
            <consortium name="The Broad Institute Genomics Platform"/>
            <consortium name="The Broad Institute Genome Sequencing Center for Infectious Disease"/>
            <person name="Wu L."/>
            <person name="Ma J."/>
        </authorList>
    </citation>
    <scope>NUCLEOTIDE SEQUENCE [LARGE SCALE GENOMIC DNA]</scope>
    <source>
        <strain evidence="16">CCUG 53903</strain>
    </source>
</reference>
<keyword evidence="10" id="KW-0464">Manganese</keyword>
<dbReference type="GO" id="GO:0008131">
    <property type="term" value="F:primary methylamine oxidase activity"/>
    <property type="evidence" value="ECO:0007669"/>
    <property type="project" value="UniProtKB-EC"/>
</dbReference>
<dbReference type="Gene3D" id="3.10.450.40">
    <property type="match status" value="1"/>
</dbReference>
<evidence type="ECO:0000256" key="8">
    <source>
        <dbReference type="ARBA" id="ARBA00023002"/>
    </source>
</evidence>
<evidence type="ECO:0000256" key="10">
    <source>
        <dbReference type="ARBA" id="ARBA00023211"/>
    </source>
</evidence>
<evidence type="ECO:0000259" key="14">
    <source>
        <dbReference type="Pfam" id="PF02728"/>
    </source>
</evidence>
<dbReference type="RefSeq" id="WP_379523319.1">
    <property type="nucleotide sequence ID" value="NZ_JBHSPA010000098.1"/>
</dbReference>
<keyword evidence="6 11" id="KW-0479">Metal-binding</keyword>
<evidence type="ECO:0000256" key="3">
    <source>
        <dbReference type="ARBA" id="ARBA00001947"/>
    </source>
</evidence>
<name>A0ABW1D781_9ACTN</name>
<dbReference type="InterPro" id="IPR016182">
    <property type="entry name" value="Cu_amine_oxidase_N-reg"/>
</dbReference>
<dbReference type="Pfam" id="PF02728">
    <property type="entry name" value="Cu_amine_oxidN3"/>
    <property type="match status" value="1"/>
</dbReference>
<dbReference type="PANTHER" id="PTHR10638">
    <property type="entry name" value="COPPER AMINE OXIDASE"/>
    <property type="match status" value="1"/>
</dbReference>
<evidence type="ECO:0000256" key="4">
    <source>
        <dbReference type="ARBA" id="ARBA00007983"/>
    </source>
</evidence>
<keyword evidence="8 11" id="KW-0560">Oxidoreductase</keyword>
<evidence type="ECO:0000313" key="15">
    <source>
        <dbReference type="EMBL" id="MFC5833897.1"/>
    </source>
</evidence>
<keyword evidence="7 11" id="KW-0801">TPQ</keyword>
<dbReference type="SUPFAM" id="SSF49998">
    <property type="entry name" value="Amine oxidase catalytic domain"/>
    <property type="match status" value="1"/>
</dbReference>
<protein>
    <recommendedName>
        <fullName evidence="11">Amine oxidase</fullName>
        <ecNumber evidence="11">1.4.3.-</ecNumber>
    </recommendedName>
</protein>
<evidence type="ECO:0000256" key="9">
    <source>
        <dbReference type="ARBA" id="ARBA00023008"/>
    </source>
</evidence>
<comment type="PTM">
    <text evidence="11">Topaquinone (TPQ) is generated by copper-dependent autoxidation of a specific tyrosyl residue.</text>
</comment>
<evidence type="ECO:0000256" key="7">
    <source>
        <dbReference type="ARBA" id="ARBA00022772"/>
    </source>
</evidence>
<dbReference type="InterPro" id="IPR036460">
    <property type="entry name" value="Cu_amine_oxidase_C_sf"/>
</dbReference>
<evidence type="ECO:0000256" key="2">
    <source>
        <dbReference type="ARBA" id="ARBA00001936"/>
    </source>
</evidence>
<evidence type="ECO:0000256" key="5">
    <source>
        <dbReference type="ARBA" id="ARBA00011738"/>
    </source>
</evidence>
<evidence type="ECO:0000259" key="13">
    <source>
        <dbReference type="Pfam" id="PF01179"/>
    </source>
</evidence>
<feature type="region of interest" description="Disordered" evidence="12">
    <location>
        <begin position="1"/>
        <end position="39"/>
    </location>
</feature>
<feature type="domain" description="Copper amine oxidase N3-terminal" evidence="14">
    <location>
        <begin position="75"/>
        <end position="171"/>
    </location>
</feature>